<keyword evidence="9 11" id="KW-0132">Cell division</keyword>
<reference evidence="13 14" key="1">
    <citation type="journal article" date="2016" name="Nat. Commun.">
        <title>Thousands of microbial genomes shed light on interconnected biogeochemical processes in an aquifer system.</title>
        <authorList>
            <person name="Anantharaman K."/>
            <person name="Brown C.T."/>
            <person name="Hug L.A."/>
            <person name="Sharon I."/>
            <person name="Castelle C.J."/>
            <person name="Probst A.J."/>
            <person name="Thomas B.C."/>
            <person name="Singh A."/>
            <person name="Wilkins M.J."/>
            <person name="Karaoz U."/>
            <person name="Brodie E.L."/>
            <person name="Williams K.H."/>
            <person name="Hubbard S.S."/>
            <person name="Banfield J.F."/>
        </authorList>
    </citation>
    <scope>NUCLEOTIDE SEQUENCE [LARGE SCALE GENOMIC DNA]</scope>
</reference>
<dbReference type="InterPro" id="IPR008881">
    <property type="entry name" value="Trigger_fac_ribosome-bd_bac"/>
</dbReference>
<dbReference type="Proteomes" id="UP000178444">
    <property type="component" value="Unassembled WGS sequence"/>
</dbReference>
<dbReference type="InterPro" id="IPR036611">
    <property type="entry name" value="Trigger_fac_ribosome-bd_sf"/>
</dbReference>
<keyword evidence="6 9" id="KW-0143">Chaperone</keyword>
<dbReference type="InterPro" id="IPR005215">
    <property type="entry name" value="Trig_fac"/>
</dbReference>
<comment type="caution">
    <text evidence="13">The sequence shown here is derived from an EMBL/GenBank/DDBJ whole genome shotgun (WGS) entry which is preliminary data.</text>
</comment>
<dbReference type="GO" id="GO:0015031">
    <property type="term" value="P:protein transport"/>
    <property type="evidence" value="ECO:0007669"/>
    <property type="project" value="UniProtKB-UniRule"/>
</dbReference>
<evidence type="ECO:0000256" key="3">
    <source>
        <dbReference type="ARBA" id="ARBA00013194"/>
    </source>
</evidence>
<dbReference type="Gene3D" id="3.10.50.40">
    <property type="match status" value="1"/>
</dbReference>
<dbReference type="Pfam" id="PF05698">
    <property type="entry name" value="Trigger_C"/>
    <property type="match status" value="1"/>
</dbReference>
<dbReference type="Gene3D" id="1.10.3120.10">
    <property type="entry name" value="Trigger factor, C-terminal domain"/>
    <property type="match status" value="1"/>
</dbReference>
<dbReference type="GO" id="GO:0051083">
    <property type="term" value="P:'de novo' cotranslational protein folding"/>
    <property type="evidence" value="ECO:0007669"/>
    <property type="project" value="TreeGrafter"/>
</dbReference>
<evidence type="ECO:0000256" key="6">
    <source>
        <dbReference type="ARBA" id="ARBA00023186"/>
    </source>
</evidence>
<protein>
    <recommendedName>
        <fullName evidence="4 9">Trigger factor</fullName>
        <shortName evidence="9">TF</shortName>
        <ecNumber evidence="3 9">5.2.1.8</ecNumber>
    </recommendedName>
    <alternativeName>
        <fullName evidence="8 9">PPIase</fullName>
    </alternativeName>
</protein>
<evidence type="ECO:0000259" key="12">
    <source>
        <dbReference type="PROSITE" id="PS50059"/>
    </source>
</evidence>
<dbReference type="InterPro" id="IPR027304">
    <property type="entry name" value="Trigger_fact/SurA_dom_sf"/>
</dbReference>
<keyword evidence="5 9" id="KW-0697">Rotamase</keyword>
<comment type="function">
    <text evidence="9">Involved in protein export. Acts as a chaperone by maintaining the newly synthesized protein in an open conformation. Functions as a peptidyl-prolyl cis-trans isomerase.</text>
</comment>
<evidence type="ECO:0000256" key="10">
    <source>
        <dbReference type="PROSITE-ProRule" id="PRU00277"/>
    </source>
</evidence>
<dbReference type="InterPro" id="IPR008880">
    <property type="entry name" value="Trigger_fac_C"/>
</dbReference>
<evidence type="ECO:0000256" key="4">
    <source>
        <dbReference type="ARBA" id="ARBA00016902"/>
    </source>
</evidence>
<feature type="domain" description="PPIase FKBP-type" evidence="12">
    <location>
        <begin position="161"/>
        <end position="249"/>
    </location>
</feature>
<dbReference type="GO" id="GO:0043335">
    <property type="term" value="P:protein unfolding"/>
    <property type="evidence" value="ECO:0007669"/>
    <property type="project" value="TreeGrafter"/>
</dbReference>
<keyword evidence="9 11" id="KW-0131">Cell cycle</keyword>
<dbReference type="Pfam" id="PF00254">
    <property type="entry name" value="FKBP_C"/>
    <property type="match status" value="1"/>
</dbReference>
<evidence type="ECO:0000256" key="9">
    <source>
        <dbReference type="HAMAP-Rule" id="MF_00303"/>
    </source>
</evidence>
<dbReference type="SUPFAM" id="SSF102735">
    <property type="entry name" value="Trigger factor ribosome-binding domain"/>
    <property type="match status" value="1"/>
</dbReference>
<evidence type="ECO:0000256" key="8">
    <source>
        <dbReference type="ARBA" id="ARBA00029986"/>
    </source>
</evidence>
<dbReference type="SUPFAM" id="SSF109998">
    <property type="entry name" value="Triger factor/SurA peptide-binding domain-like"/>
    <property type="match status" value="1"/>
</dbReference>
<evidence type="ECO:0000256" key="2">
    <source>
        <dbReference type="ARBA" id="ARBA00005464"/>
    </source>
</evidence>
<dbReference type="GO" id="GO:0051301">
    <property type="term" value="P:cell division"/>
    <property type="evidence" value="ECO:0007669"/>
    <property type="project" value="UniProtKB-KW"/>
</dbReference>
<gene>
    <name evidence="9" type="primary">tig</name>
    <name evidence="13" type="ORF">A2941_02055</name>
</gene>
<dbReference type="InterPro" id="IPR046357">
    <property type="entry name" value="PPIase_dom_sf"/>
</dbReference>
<dbReference type="GO" id="GO:0003755">
    <property type="term" value="F:peptidyl-prolyl cis-trans isomerase activity"/>
    <property type="evidence" value="ECO:0007669"/>
    <property type="project" value="UniProtKB-UniRule"/>
</dbReference>
<sequence length="428" mass="47826">MTFTIKEKDSQNRVLTVELNREDLGRYEREAEHALGSDLKIDGFRKGKVPNDVVRKQLGEAAVREAALQTAMQRSLNQILAREGLDVVEASDLSVKENTAEKLVYSVNLRLFPTVVLPPLDTIKIERRPVGVEPKELDDALESIRASRADVINTDRPAAAGNRVEVDFEVHDGGQIIDGGTSQNHPLVIGKNNFVPGFEEQLIGMKKDETKEFSLTAPADFANKEVAGKKLNMKVTMRLVQEVKLPKLDDAFARRAGKFENIDQLILSIKEGLLREKEEKESQRVRLAAMDKLVAGAKCDISEQMVSDQLDSMTQSFDQDLHRRNMELGLYLAKVGKTQEDLRKEWRENAKKQVSMSLSLHALAHEKDIKVAPEEVDAALEALVKSAVAGTPDGTIPSDLDLDVLRRDLESRLLTEKTLQYLEHICVS</sequence>
<evidence type="ECO:0000313" key="14">
    <source>
        <dbReference type="Proteomes" id="UP000178444"/>
    </source>
</evidence>
<keyword evidence="7 9" id="KW-0413">Isomerase</keyword>
<dbReference type="InterPro" id="IPR037041">
    <property type="entry name" value="Trigger_fac_C_sf"/>
</dbReference>
<dbReference type="EC" id="5.2.1.8" evidence="3 9"/>
<keyword evidence="9" id="KW-0963">Cytoplasm</keyword>
<evidence type="ECO:0000313" key="13">
    <source>
        <dbReference type="EMBL" id="OGN28300.1"/>
    </source>
</evidence>
<dbReference type="Gene3D" id="3.30.70.1050">
    <property type="entry name" value="Trigger factor ribosome-binding domain"/>
    <property type="match status" value="1"/>
</dbReference>
<dbReference type="Pfam" id="PF05697">
    <property type="entry name" value="Trigger_N"/>
    <property type="match status" value="1"/>
</dbReference>
<dbReference type="HAMAP" id="MF_00303">
    <property type="entry name" value="Trigger_factor_Tig"/>
    <property type="match status" value="1"/>
</dbReference>
<dbReference type="InterPro" id="IPR001179">
    <property type="entry name" value="PPIase_FKBP_dom"/>
</dbReference>
<dbReference type="PROSITE" id="PS50059">
    <property type="entry name" value="FKBP_PPIASE"/>
    <property type="match status" value="1"/>
</dbReference>
<dbReference type="GO" id="GO:0005737">
    <property type="term" value="C:cytoplasm"/>
    <property type="evidence" value="ECO:0007669"/>
    <property type="project" value="UniProtKB-SubCell"/>
</dbReference>
<comment type="catalytic activity">
    <reaction evidence="1 9 10">
        <text>[protein]-peptidylproline (omega=180) = [protein]-peptidylproline (omega=0)</text>
        <dbReference type="Rhea" id="RHEA:16237"/>
        <dbReference type="Rhea" id="RHEA-COMP:10747"/>
        <dbReference type="Rhea" id="RHEA-COMP:10748"/>
        <dbReference type="ChEBI" id="CHEBI:83833"/>
        <dbReference type="ChEBI" id="CHEBI:83834"/>
        <dbReference type="EC" id="5.2.1.8"/>
    </reaction>
</comment>
<dbReference type="PIRSF" id="PIRSF003095">
    <property type="entry name" value="Trigger_factor"/>
    <property type="match status" value="1"/>
</dbReference>
<evidence type="ECO:0000256" key="11">
    <source>
        <dbReference type="RuleBase" id="RU003914"/>
    </source>
</evidence>
<organism evidence="13 14">
    <name type="scientific">Candidatus Yanofskybacteria bacterium RIFCSPLOWO2_01_FULL_49_17</name>
    <dbReference type="NCBI Taxonomy" id="1802700"/>
    <lineage>
        <taxon>Bacteria</taxon>
        <taxon>Candidatus Yanofskyibacteriota</taxon>
    </lineage>
</organism>
<evidence type="ECO:0000256" key="7">
    <source>
        <dbReference type="ARBA" id="ARBA00023235"/>
    </source>
</evidence>
<dbReference type="PANTHER" id="PTHR30560:SF3">
    <property type="entry name" value="TRIGGER FACTOR-LIKE PROTEIN TIG, CHLOROPLASTIC"/>
    <property type="match status" value="1"/>
</dbReference>
<dbReference type="NCBIfam" id="TIGR00115">
    <property type="entry name" value="tig"/>
    <property type="match status" value="1"/>
</dbReference>
<name>A0A1F8GTJ4_9BACT</name>
<dbReference type="GO" id="GO:0044183">
    <property type="term" value="F:protein folding chaperone"/>
    <property type="evidence" value="ECO:0007669"/>
    <property type="project" value="TreeGrafter"/>
</dbReference>
<comment type="similarity">
    <text evidence="2 9 11">Belongs to the FKBP-type PPIase family. Tig subfamily.</text>
</comment>
<comment type="domain">
    <text evidence="9">Consists of 3 domains; the N-terminus binds the ribosome, the middle domain has PPIase activity, while the C-terminus has intrinsic chaperone activity on its own.</text>
</comment>
<dbReference type="SUPFAM" id="SSF54534">
    <property type="entry name" value="FKBP-like"/>
    <property type="match status" value="1"/>
</dbReference>
<evidence type="ECO:0000256" key="1">
    <source>
        <dbReference type="ARBA" id="ARBA00000971"/>
    </source>
</evidence>
<dbReference type="AlphaFoldDB" id="A0A1F8GTJ4"/>
<comment type="subcellular location">
    <subcellularLocation>
        <location evidence="9">Cytoplasm</location>
    </subcellularLocation>
    <text evidence="9">About half TF is bound to the ribosome near the polypeptide exit tunnel while the other half is free in the cytoplasm.</text>
</comment>
<proteinExistence type="inferred from homology"/>
<evidence type="ECO:0000256" key="5">
    <source>
        <dbReference type="ARBA" id="ARBA00023110"/>
    </source>
</evidence>
<accession>A0A1F8GTJ4</accession>
<dbReference type="EMBL" id="MGKO01000001">
    <property type="protein sequence ID" value="OGN28300.1"/>
    <property type="molecule type" value="Genomic_DNA"/>
</dbReference>
<dbReference type="PANTHER" id="PTHR30560">
    <property type="entry name" value="TRIGGER FACTOR CHAPERONE AND PEPTIDYL-PROLYL CIS/TRANS ISOMERASE"/>
    <property type="match status" value="1"/>
</dbReference>
<dbReference type="GO" id="GO:0043022">
    <property type="term" value="F:ribosome binding"/>
    <property type="evidence" value="ECO:0007669"/>
    <property type="project" value="TreeGrafter"/>
</dbReference>